<organism evidence="3 4">
    <name type="scientific">Nitrospirillum amazonense</name>
    <dbReference type="NCBI Taxonomy" id="28077"/>
    <lineage>
        <taxon>Bacteria</taxon>
        <taxon>Pseudomonadati</taxon>
        <taxon>Pseudomonadota</taxon>
        <taxon>Alphaproteobacteria</taxon>
        <taxon>Rhodospirillales</taxon>
        <taxon>Azospirillaceae</taxon>
        <taxon>Nitrospirillum</taxon>
    </lineage>
</organism>
<dbReference type="AlphaFoldDB" id="A0A560FBU4"/>
<dbReference type="PANTHER" id="PTHR35901:SF1">
    <property type="entry name" value="EXONUCLEASE VAPC9"/>
    <property type="match status" value="1"/>
</dbReference>
<evidence type="ECO:0000256" key="1">
    <source>
        <dbReference type="ARBA" id="ARBA00022842"/>
    </source>
</evidence>
<comment type="caution">
    <text evidence="3">The sequence shown here is derived from an EMBL/GenBank/DDBJ whole genome shotgun (WGS) entry which is preliminary data.</text>
</comment>
<gene>
    <name evidence="3" type="ORF">FBZ89_108134</name>
</gene>
<evidence type="ECO:0000313" key="4">
    <source>
        <dbReference type="Proteomes" id="UP000319859"/>
    </source>
</evidence>
<evidence type="ECO:0000259" key="2">
    <source>
        <dbReference type="Pfam" id="PF01850"/>
    </source>
</evidence>
<protein>
    <submittedName>
        <fullName evidence="3">Putative nucleic acid-binding protein</fullName>
    </submittedName>
</protein>
<dbReference type="InterPro" id="IPR044153">
    <property type="entry name" value="PIN_Pae0151-like"/>
</dbReference>
<dbReference type="InterPro" id="IPR051619">
    <property type="entry name" value="TypeII_TA_RNase_PINc/VapC"/>
</dbReference>
<accession>A0A560FBU4</accession>
<dbReference type="OrthoDB" id="9798446at2"/>
<evidence type="ECO:0000313" key="3">
    <source>
        <dbReference type="EMBL" id="TWB19077.1"/>
    </source>
</evidence>
<dbReference type="PANTHER" id="PTHR35901">
    <property type="entry name" value="RIBONUCLEASE VAPC3"/>
    <property type="match status" value="1"/>
</dbReference>
<dbReference type="SUPFAM" id="SSF88723">
    <property type="entry name" value="PIN domain-like"/>
    <property type="match status" value="1"/>
</dbReference>
<name>A0A560FBU4_9PROT</name>
<dbReference type="EMBL" id="VITN01000008">
    <property type="protein sequence ID" value="TWB19077.1"/>
    <property type="molecule type" value="Genomic_DNA"/>
</dbReference>
<reference evidence="3 4" key="1">
    <citation type="submission" date="2019-06" db="EMBL/GenBank/DDBJ databases">
        <title>Genomic Encyclopedia of Type Strains, Phase IV (KMG-V): Genome sequencing to study the core and pangenomes of soil and plant-associated prokaryotes.</title>
        <authorList>
            <person name="Whitman W."/>
        </authorList>
    </citation>
    <scope>NUCLEOTIDE SEQUENCE [LARGE SCALE GENOMIC DNA]</scope>
    <source>
        <strain evidence="3 4">BR 11880</strain>
    </source>
</reference>
<dbReference type="CDD" id="cd09873">
    <property type="entry name" value="PIN_Pae0151-like"/>
    <property type="match status" value="1"/>
</dbReference>
<dbReference type="Gene3D" id="3.40.50.1010">
    <property type="entry name" value="5'-nuclease"/>
    <property type="match status" value="1"/>
</dbReference>
<dbReference type="InterPro" id="IPR029060">
    <property type="entry name" value="PIN-like_dom_sf"/>
</dbReference>
<feature type="domain" description="PIN" evidence="2">
    <location>
        <begin position="4"/>
        <end position="125"/>
    </location>
</feature>
<proteinExistence type="predicted"/>
<keyword evidence="1" id="KW-0460">Magnesium</keyword>
<dbReference type="Proteomes" id="UP000319859">
    <property type="component" value="Unassembled WGS sequence"/>
</dbReference>
<dbReference type="InterPro" id="IPR002716">
    <property type="entry name" value="PIN_dom"/>
</dbReference>
<dbReference type="Pfam" id="PF01850">
    <property type="entry name" value="PIN"/>
    <property type="match status" value="1"/>
</dbReference>
<dbReference type="RefSeq" id="WP_145750741.1">
    <property type="nucleotide sequence ID" value="NZ_VITN01000008.1"/>
</dbReference>
<sequence>MPFVIDASVAACWAFRDEDHPVATRALERIRTDRAHAPSLWWFEVRNTLIISERRRRLTPEDTAAFLYRLAKLGVMVDRSPDETAVLTLARQHRLTVYDAAYLELAQRQALPLATLDHALTEAARAVGLDLIS</sequence>